<gene>
    <name evidence="1" type="ORF">HG537_0B06140</name>
</gene>
<evidence type="ECO:0000313" key="2">
    <source>
        <dbReference type="Proteomes" id="UP000510647"/>
    </source>
</evidence>
<dbReference type="SUPFAM" id="SSF52540">
    <property type="entry name" value="P-loop containing nucleoside triphosphate hydrolases"/>
    <property type="match status" value="2"/>
</dbReference>
<name>A0A7H9HPX9_9SACH</name>
<keyword evidence="2" id="KW-1185">Reference proteome</keyword>
<proteinExistence type="predicted"/>
<dbReference type="EMBL" id="CP059268">
    <property type="protein sequence ID" value="QLQ79266.1"/>
    <property type="molecule type" value="Genomic_DNA"/>
</dbReference>
<dbReference type="InterPro" id="IPR027417">
    <property type="entry name" value="P-loop_NTPase"/>
</dbReference>
<sequence>MMVDIDQLADQTLKLLDDSKRVKYRIAIMIVGPPGSGKSTLAEKLCSTLNNRFNQYLDCDSDAEVVFTQGDNDRLDLVADLDEISANLYSEMAQNDGISRDLVERIDFKPVRKSYDDGRVEVIGRGGQPNAFTIQRQIPTIRKHDIDIARIIPMDGFHLSRKCLDCFKDPEMAHQRRGAPQTFDSNNFLQLCKTLARTCIVKPPTCESENCFEFISRTFQSMPTIEIPGFDHKLKDPTPNQISIDPYTRVLIFEGLYLLYDAENWQNVHKVLLDTGAVLIWNVNIEEGVIRERVAKRHLNAGLVKTLEDGIQKFETNDLLNARLIQSNLINDGNIVSIRND</sequence>
<accession>A0A7H9HPX9</accession>
<reference evidence="1 2" key="1">
    <citation type="submission" date="2020-06" db="EMBL/GenBank/DDBJ databases">
        <title>The yeast mating-type switching endonuclease HO is a domesticated member of an unorthodox homing genetic element family.</title>
        <authorList>
            <person name="Coughlan A.Y."/>
            <person name="Lombardi L."/>
            <person name="Braun-Galleani S."/>
            <person name="Martos A.R."/>
            <person name="Galeote V."/>
            <person name="Bigey F."/>
            <person name="Dequin S."/>
            <person name="Byrne K.P."/>
            <person name="Wolfe K.H."/>
        </authorList>
    </citation>
    <scope>NUCLEOTIDE SEQUENCE [LARGE SCALE GENOMIC DNA]</scope>
    <source>
        <strain evidence="1 2">CBS2947</strain>
    </source>
</reference>
<dbReference type="Gene3D" id="3.40.50.300">
    <property type="entry name" value="P-loop containing nucleotide triphosphate hydrolases"/>
    <property type="match status" value="1"/>
</dbReference>
<dbReference type="PANTHER" id="PTHR10285">
    <property type="entry name" value="URIDINE KINASE"/>
    <property type="match status" value="1"/>
</dbReference>
<dbReference type="Proteomes" id="UP000510647">
    <property type="component" value="Chromosome 2"/>
</dbReference>
<protein>
    <recommendedName>
        <fullName evidence="3">P-loop containing nucleoside triphosphate hydrolase protein</fullName>
    </recommendedName>
</protein>
<evidence type="ECO:0000313" key="1">
    <source>
        <dbReference type="EMBL" id="QLQ79266.1"/>
    </source>
</evidence>
<organism evidence="1 2">
    <name type="scientific">Torulaspora globosa</name>
    <dbReference type="NCBI Taxonomy" id="48254"/>
    <lineage>
        <taxon>Eukaryota</taxon>
        <taxon>Fungi</taxon>
        <taxon>Dikarya</taxon>
        <taxon>Ascomycota</taxon>
        <taxon>Saccharomycotina</taxon>
        <taxon>Saccharomycetes</taxon>
        <taxon>Saccharomycetales</taxon>
        <taxon>Saccharomycetaceae</taxon>
        <taxon>Torulaspora</taxon>
    </lineage>
</organism>
<dbReference type="OrthoDB" id="6362633at2759"/>
<evidence type="ECO:0008006" key="3">
    <source>
        <dbReference type="Google" id="ProtNLM"/>
    </source>
</evidence>
<dbReference type="AlphaFoldDB" id="A0A7H9HPX9"/>